<dbReference type="InterPro" id="IPR001387">
    <property type="entry name" value="Cro/C1-type_HTH"/>
</dbReference>
<reference evidence="2 3" key="1">
    <citation type="submission" date="2020-06" db="EMBL/GenBank/DDBJ databases">
        <title>Description of novel acetic acid bacteria.</title>
        <authorList>
            <person name="Sombolestani A."/>
        </authorList>
    </citation>
    <scope>NUCLEOTIDE SEQUENCE [LARGE SCALE GENOMIC DNA]</scope>
    <source>
        <strain evidence="2 3">LMG 27010</strain>
    </source>
</reference>
<evidence type="ECO:0000259" key="1">
    <source>
        <dbReference type="PROSITE" id="PS50943"/>
    </source>
</evidence>
<comment type="caution">
    <text evidence="2">The sequence shown here is derived from an EMBL/GenBank/DDBJ whole genome shotgun (WGS) entry which is preliminary data.</text>
</comment>
<name>A0A850PEH1_9PROT</name>
<dbReference type="Gene3D" id="1.10.260.40">
    <property type="entry name" value="lambda repressor-like DNA-binding domains"/>
    <property type="match status" value="1"/>
</dbReference>
<dbReference type="CDD" id="cd00093">
    <property type="entry name" value="HTH_XRE"/>
    <property type="match status" value="1"/>
</dbReference>
<organism evidence="2 3">
    <name type="scientific">Ameyamaea chiangmaiensis</name>
    <dbReference type="NCBI Taxonomy" id="442969"/>
    <lineage>
        <taxon>Bacteria</taxon>
        <taxon>Pseudomonadati</taxon>
        <taxon>Pseudomonadota</taxon>
        <taxon>Alphaproteobacteria</taxon>
        <taxon>Acetobacterales</taxon>
        <taxon>Acetobacteraceae</taxon>
        <taxon>Ameyamaea</taxon>
    </lineage>
</organism>
<dbReference type="Pfam" id="PF13560">
    <property type="entry name" value="HTH_31"/>
    <property type="match status" value="1"/>
</dbReference>
<sequence length="172" mass="19827">MCLVLLRAVRIERDQTQAQVADMCSMTPSAWTKIETGKTPLSFEHLLRWCAGMCIQVSTIIATAERYTALMSDKWRQPDRIKWTIVSLPLDIGEDDFLTFAHQYWSSPGFKSERRKRIFFNSVLDGPTYHLDGSISIAPVFQFALDPSFRADHLLSDDEYEKAYPSSRRAIW</sequence>
<dbReference type="EMBL" id="JABXXR010000009">
    <property type="protein sequence ID" value="NVN39461.1"/>
    <property type="molecule type" value="Genomic_DNA"/>
</dbReference>
<proteinExistence type="predicted"/>
<dbReference type="SUPFAM" id="SSF47413">
    <property type="entry name" value="lambda repressor-like DNA-binding domains"/>
    <property type="match status" value="1"/>
</dbReference>
<dbReference type="PROSITE" id="PS50943">
    <property type="entry name" value="HTH_CROC1"/>
    <property type="match status" value="1"/>
</dbReference>
<evidence type="ECO:0000313" key="3">
    <source>
        <dbReference type="Proteomes" id="UP000585665"/>
    </source>
</evidence>
<dbReference type="InterPro" id="IPR010982">
    <property type="entry name" value="Lambda_DNA-bd_dom_sf"/>
</dbReference>
<keyword evidence="3" id="KW-1185">Reference proteome</keyword>
<dbReference type="AlphaFoldDB" id="A0A850PEH1"/>
<gene>
    <name evidence="2" type="ORF">HUK82_02610</name>
</gene>
<dbReference type="Proteomes" id="UP000585665">
    <property type="component" value="Unassembled WGS sequence"/>
</dbReference>
<protein>
    <submittedName>
        <fullName evidence="2">Helix-turn-helix transcriptional regulator</fullName>
    </submittedName>
</protein>
<dbReference type="GO" id="GO:0003677">
    <property type="term" value="F:DNA binding"/>
    <property type="evidence" value="ECO:0007669"/>
    <property type="project" value="InterPro"/>
</dbReference>
<dbReference type="SMART" id="SM00530">
    <property type="entry name" value="HTH_XRE"/>
    <property type="match status" value="1"/>
</dbReference>
<feature type="domain" description="HTH cro/C1-type" evidence="1">
    <location>
        <begin position="6"/>
        <end position="48"/>
    </location>
</feature>
<accession>A0A850PEH1</accession>
<evidence type="ECO:0000313" key="2">
    <source>
        <dbReference type="EMBL" id="NVN39461.1"/>
    </source>
</evidence>